<dbReference type="AlphaFoldDB" id="A0A927N060"/>
<comment type="caution">
    <text evidence="1">The sequence shown here is derived from an EMBL/GenBank/DDBJ whole genome shotgun (WGS) entry which is preliminary data.</text>
</comment>
<dbReference type="InterPro" id="IPR043519">
    <property type="entry name" value="NT_sf"/>
</dbReference>
<keyword evidence="2" id="KW-1185">Reference proteome</keyword>
<dbReference type="Proteomes" id="UP000638648">
    <property type="component" value="Unassembled WGS sequence"/>
</dbReference>
<dbReference type="Gene3D" id="3.30.460.10">
    <property type="entry name" value="Beta Polymerase, domain 2"/>
    <property type="match status" value="1"/>
</dbReference>
<dbReference type="SUPFAM" id="SSF81301">
    <property type="entry name" value="Nucleotidyltransferase"/>
    <property type="match status" value="1"/>
</dbReference>
<gene>
    <name evidence="1" type="ORF">HEB94_005346</name>
</gene>
<evidence type="ECO:0008006" key="3">
    <source>
        <dbReference type="Google" id="ProtNLM"/>
    </source>
</evidence>
<name>A0A927N060_9ACTN</name>
<evidence type="ECO:0000313" key="2">
    <source>
        <dbReference type="Proteomes" id="UP000638648"/>
    </source>
</evidence>
<proteinExistence type="predicted"/>
<evidence type="ECO:0000313" key="1">
    <source>
        <dbReference type="EMBL" id="MBE1608498.1"/>
    </source>
</evidence>
<accession>A0A927N060</accession>
<dbReference type="CDD" id="cd05403">
    <property type="entry name" value="NT_KNTase_like"/>
    <property type="match status" value="1"/>
</dbReference>
<dbReference type="EMBL" id="JADBEM010000001">
    <property type="protein sequence ID" value="MBE1608498.1"/>
    <property type="molecule type" value="Genomic_DNA"/>
</dbReference>
<reference evidence="1" key="1">
    <citation type="submission" date="2020-10" db="EMBL/GenBank/DDBJ databases">
        <title>Sequencing the genomes of 1000 actinobacteria strains.</title>
        <authorList>
            <person name="Klenk H.-P."/>
        </authorList>
    </citation>
    <scope>NUCLEOTIDE SEQUENCE</scope>
    <source>
        <strain evidence="1">DSM 45354</strain>
    </source>
</reference>
<dbReference type="RefSeq" id="WP_192752266.1">
    <property type="nucleotide sequence ID" value="NZ_BAABJL010000097.1"/>
</dbReference>
<sequence>MLREPLRLRQEERTRLLQRVRVATEEDARVGAVWLQGSCALGDTDALSDLDLTVVVSDEVVNAVAGNPSRPTDYRQVLDSARGRWVAQVAGPPLLLLEAPQNAPAGGAFLTSFIAGEAGPQQVDWEWLPQSSARRPRESLLLFDRAGILLENEPPEVGEPGPSPDRTPFEVAAHAVPWFWATLMWNAKHAARSPRDTHMLMLRQTVGAVRDIEQFLNPGGRAPVGESVLEHPEDRWGILRDLSDRMERLMPRPSMLFADFPSDLAPQARQFLRLAEEVMHRHV</sequence>
<organism evidence="1 2">
    <name type="scientific">Actinopolymorpha pittospori</name>
    <dbReference type="NCBI Taxonomy" id="648752"/>
    <lineage>
        <taxon>Bacteria</taxon>
        <taxon>Bacillati</taxon>
        <taxon>Actinomycetota</taxon>
        <taxon>Actinomycetes</taxon>
        <taxon>Propionibacteriales</taxon>
        <taxon>Actinopolymorphaceae</taxon>
        <taxon>Actinopolymorpha</taxon>
    </lineage>
</organism>
<protein>
    <recommendedName>
        <fullName evidence="3">Nucleotidyltransferase domain-containing protein</fullName>
    </recommendedName>
</protein>